<evidence type="ECO:0000313" key="3">
    <source>
        <dbReference type="EMBL" id="CAE0126101.1"/>
    </source>
</evidence>
<accession>A0A7S3F497</accession>
<feature type="transmembrane region" description="Helical" evidence="2">
    <location>
        <begin position="20"/>
        <end position="46"/>
    </location>
</feature>
<keyword evidence="2" id="KW-0472">Membrane</keyword>
<reference evidence="3" key="1">
    <citation type="submission" date="2021-01" db="EMBL/GenBank/DDBJ databases">
        <authorList>
            <person name="Corre E."/>
            <person name="Pelletier E."/>
            <person name="Niang G."/>
            <person name="Scheremetjew M."/>
            <person name="Finn R."/>
            <person name="Kale V."/>
            <person name="Holt S."/>
            <person name="Cochrane G."/>
            <person name="Meng A."/>
            <person name="Brown T."/>
            <person name="Cohen L."/>
        </authorList>
    </citation>
    <scope>NUCLEOTIDE SEQUENCE</scope>
    <source>
        <strain evidence="3">CCMP281</strain>
    </source>
</reference>
<organism evidence="3">
    <name type="scientific">Haptolina ericina</name>
    <dbReference type="NCBI Taxonomy" id="156174"/>
    <lineage>
        <taxon>Eukaryota</taxon>
        <taxon>Haptista</taxon>
        <taxon>Haptophyta</taxon>
        <taxon>Prymnesiophyceae</taxon>
        <taxon>Prymnesiales</taxon>
        <taxon>Prymnesiaceae</taxon>
        <taxon>Haptolina</taxon>
    </lineage>
</organism>
<feature type="region of interest" description="Disordered" evidence="1">
    <location>
        <begin position="79"/>
        <end position="98"/>
    </location>
</feature>
<name>A0A7S3F497_9EUKA</name>
<evidence type="ECO:0000256" key="2">
    <source>
        <dbReference type="SAM" id="Phobius"/>
    </source>
</evidence>
<keyword evidence="2" id="KW-1133">Transmembrane helix</keyword>
<feature type="transmembrane region" description="Helical" evidence="2">
    <location>
        <begin position="58"/>
        <end position="80"/>
    </location>
</feature>
<dbReference type="EMBL" id="HBHX01046801">
    <property type="protein sequence ID" value="CAE0126101.1"/>
    <property type="molecule type" value="Transcribed_RNA"/>
</dbReference>
<keyword evidence="2" id="KW-0812">Transmembrane</keyword>
<protein>
    <submittedName>
        <fullName evidence="3">Uncharacterized protein</fullName>
    </submittedName>
</protein>
<feature type="transmembrane region" description="Helical" evidence="2">
    <location>
        <begin position="100"/>
        <end position="122"/>
    </location>
</feature>
<evidence type="ECO:0000256" key="1">
    <source>
        <dbReference type="SAM" id="MobiDB-lite"/>
    </source>
</evidence>
<dbReference type="AlphaFoldDB" id="A0A7S3F497"/>
<gene>
    <name evidence="3" type="ORF">HERI1096_LOCUS25911</name>
</gene>
<feature type="region of interest" description="Disordered" evidence="1">
    <location>
        <begin position="160"/>
        <end position="188"/>
    </location>
</feature>
<proteinExistence type="predicted"/>
<sequence length="188" mass="18726">MEGAYATWAGVPTRRVRVTVVPASVLITVTLEVASMADATALLTRVNDINTPQAHEGILTSAGVTGVAVLAVSAATRGAVGATPEPPPGSGDAGDGGGSSPIGIIAGAAGGGIAILILVAVCMARKTPSSTNTVGELPKARESKGFFSSIRVGFWTPKGTPKTSPKAAFGAPASAEYETDPPFEGVRV</sequence>